<dbReference type="Gene3D" id="3.30.457.10">
    <property type="entry name" value="Copper amine oxidase-like, N-terminal domain"/>
    <property type="match status" value="1"/>
</dbReference>
<gene>
    <name evidence="3" type="ORF">SAMN05661091_1447</name>
</gene>
<dbReference type="InterPro" id="IPR036582">
    <property type="entry name" value="Mao_N_sf"/>
</dbReference>
<evidence type="ECO:0000259" key="2">
    <source>
        <dbReference type="Pfam" id="PF07833"/>
    </source>
</evidence>
<dbReference type="STRING" id="1313296.SAMN05661091_1447"/>
<dbReference type="SUPFAM" id="SSF50985">
    <property type="entry name" value="RCC1/BLIP-II"/>
    <property type="match status" value="1"/>
</dbReference>
<dbReference type="AlphaFoldDB" id="A0A1X7H0J3"/>
<feature type="chain" id="PRO_5013140942" evidence="1">
    <location>
        <begin position="30"/>
        <end position="652"/>
    </location>
</feature>
<protein>
    <submittedName>
        <fullName evidence="3">Copper amine oxidase N-terminal domain-containing protein</fullName>
    </submittedName>
</protein>
<sequence length="652" mass="70919">MRKTLYHIVLIGLLLGLGSVTWTAGQASAADASPQIKDIIGKKTLLMEDGSMWSLINGNQVILTPGNIASIHGTEYEGMGVTRDGKLIQWDIGMAPHVVKDQTGVKQVAGNTWLKTDGTVWHSTGKIKELNSISLISYGDREFAALTQNGDVLLEDSYKPGSYKKLGTISDAAFVTALTVHDSRVALLYNSGKVVVYEVHNFDDNGKIIPVTIAEDAVHIVYTSGDPTDQLLVTRKDGTVWTTGNYKDRWKLANQVPGLSDIEQTAALDNSEQFYAKRSNGSWVMFDKGDVKLVDVPSVKKLDVSFSDLKPFVGDKLNVSIQETYTNGAKIKVPASKANIEVEKPHLLQLQSNDTLKVLGVGETKVTITSNDISKTVTVSASLRNNLKYSKQADGIVFVPAKSVFQALGGIVSSSGGGLDVKLGDTSLSFKAGDTQAKLNGQAIQLKAAPINDKQGTLIPVSLLSDALGASTKWDSKFKQAEISFGEASMTVVSSETASLIKKAAQGSLSRFIGKTYWINYFQGWERFSKVTVTDIVPDDTGSFTILFRSAKGKTLKSYSMSSSNVSQLLADETYFYKFDPYKKYKWSASTWKLIKAEQVSLGMTKDQVRMSIGNPGSKSVTAINGNTIEIWEYSNFDTVSFVNGKVFLIIM</sequence>
<reference evidence="3 4" key="1">
    <citation type="submission" date="2017-04" db="EMBL/GenBank/DDBJ databases">
        <authorList>
            <person name="Afonso C.L."/>
            <person name="Miller P.J."/>
            <person name="Scott M.A."/>
            <person name="Spackman E."/>
            <person name="Goraichik I."/>
            <person name="Dimitrov K.M."/>
            <person name="Suarez D.L."/>
            <person name="Swayne D.E."/>
        </authorList>
    </citation>
    <scope>NUCLEOTIDE SEQUENCE [LARGE SCALE GENOMIC DNA]</scope>
    <source>
        <strain evidence="3 4">N3/975</strain>
    </source>
</reference>
<keyword evidence="1" id="KW-0732">Signal</keyword>
<evidence type="ECO:0000313" key="4">
    <source>
        <dbReference type="Proteomes" id="UP000192940"/>
    </source>
</evidence>
<dbReference type="EMBL" id="LT840184">
    <property type="protein sequence ID" value="SMF77461.1"/>
    <property type="molecule type" value="Genomic_DNA"/>
</dbReference>
<accession>A0A1X7H0J3</accession>
<evidence type="ECO:0000256" key="1">
    <source>
        <dbReference type="SAM" id="SignalP"/>
    </source>
</evidence>
<proteinExistence type="predicted"/>
<feature type="domain" description="Copper amine oxidase-like N-terminal" evidence="2">
    <location>
        <begin position="394"/>
        <end position="480"/>
    </location>
</feature>
<feature type="signal peptide" evidence="1">
    <location>
        <begin position="1"/>
        <end position="29"/>
    </location>
</feature>
<dbReference type="InterPro" id="IPR009091">
    <property type="entry name" value="RCC1/BLIP-II"/>
</dbReference>
<keyword evidence="4" id="KW-1185">Reference proteome</keyword>
<dbReference type="SUPFAM" id="SSF55383">
    <property type="entry name" value="Copper amine oxidase, domain N"/>
    <property type="match status" value="1"/>
</dbReference>
<organism evidence="3 4">
    <name type="scientific">Paenibacillus uliginis N3/975</name>
    <dbReference type="NCBI Taxonomy" id="1313296"/>
    <lineage>
        <taxon>Bacteria</taxon>
        <taxon>Bacillati</taxon>
        <taxon>Bacillota</taxon>
        <taxon>Bacilli</taxon>
        <taxon>Bacillales</taxon>
        <taxon>Paenibacillaceae</taxon>
        <taxon>Paenibacillus</taxon>
    </lineage>
</organism>
<dbReference type="RefSeq" id="WP_208918379.1">
    <property type="nucleotide sequence ID" value="NZ_LT840184.1"/>
</dbReference>
<dbReference type="Proteomes" id="UP000192940">
    <property type="component" value="Chromosome I"/>
</dbReference>
<dbReference type="InterPro" id="IPR012854">
    <property type="entry name" value="Cu_amine_oxidase-like_N"/>
</dbReference>
<evidence type="ECO:0000313" key="3">
    <source>
        <dbReference type="EMBL" id="SMF77461.1"/>
    </source>
</evidence>
<name>A0A1X7H0J3_9BACL</name>
<dbReference type="Pfam" id="PF07833">
    <property type="entry name" value="Cu_amine_oxidN1"/>
    <property type="match status" value="1"/>
</dbReference>